<feature type="transmembrane region" description="Helical" evidence="1">
    <location>
        <begin position="12"/>
        <end position="32"/>
    </location>
</feature>
<dbReference type="RefSeq" id="WP_074597696.1">
    <property type="nucleotide sequence ID" value="NZ_FNHF01000001.1"/>
</dbReference>
<proteinExistence type="predicted"/>
<keyword evidence="1" id="KW-0812">Transmembrane</keyword>
<keyword evidence="3" id="KW-1185">Reference proteome</keyword>
<dbReference type="OrthoDB" id="581098at2"/>
<keyword evidence="1" id="KW-1133">Transmembrane helix</keyword>
<evidence type="ECO:0000313" key="3">
    <source>
        <dbReference type="Proteomes" id="UP000182347"/>
    </source>
</evidence>
<sequence>MKKKVLDSQFKWYLLYLSAYFGFIAGIVFGGMNQVSDVVISDTNYVADTDMAEVLEKMREDKGEEPLHEVYRDLPVIDVHSHSVDDVHRSETRNMDHTNSGIDVWEKYGIDKTVLFGDVSEPSAVWTDRLSWRYYQVYPDLIYPSFAGVPLEKGEGGLERVKENLEQGYLAVGELYVASTHSPSANVLWKGKHPYWGELPEIYQLLASYHAPVLLHIDPPEGVNINYLKAALRKNLDTIFIFAHANVYNSPDNLEPLLAEFDNLYIDFFAGFTKYNSKSSHKLTDFVPLIEKYPDRFFLGSDSGVEIGIDKAYQAMYEVIDRLTPQTAVRVAYQNYEQIIENQPPTETQKRTIKELVRELSLEGKTYRLNKRKANELIFSLQNQVKR</sequence>
<keyword evidence="1" id="KW-0472">Membrane</keyword>
<dbReference type="AlphaFoldDB" id="A0A1G9NES2"/>
<dbReference type="InterPro" id="IPR032466">
    <property type="entry name" value="Metal_Hydrolase"/>
</dbReference>
<accession>A0A1G9NES2</accession>
<dbReference type="SUPFAM" id="SSF51556">
    <property type="entry name" value="Metallo-dependent hydrolases"/>
    <property type="match status" value="1"/>
</dbReference>
<protein>
    <submittedName>
        <fullName evidence="2">Predicted metal-dependent hydrolase, TIM-barrel fold</fullName>
    </submittedName>
</protein>
<evidence type="ECO:0000313" key="2">
    <source>
        <dbReference type="EMBL" id="SDL84883.1"/>
    </source>
</evidence>
<dbReference type="Gene3D" id="3.20.20.140">
    <property type="entry name" value="Metal-dependent hydrolases"/>
    <property type="match status" value="1"/>
</dbReference>
<organism evidence="2 3">
    <name type="scientific">Sediminibacillus halophilus</name>
    <dbReference type="NCBI Taxonomy" id="482461"/>
    <lineage>
        <taxon>Bacteria</taxon>
        <taxon>Bacillati</taxon>
        <taxon>Bacillota</taxon>
        <taxon>Bacilli</taxon>
        <taxon>Bacillales</taxon>
        <taxon>Bacillaceae</taxon>
        <taxon>Sediminibacillus</taxon>
    </lineage>
</organism>
<dbReference type="STRING" id="482461.SAMN05216244_0966"/>
<dbReference type="Proteomes" id="UP000182347">
    <property type="component" value="Unassembled WGS sequence"/>
</dbReference>
<name>A0A1G9NES2_9BACI</name>
<keyword evidence="2" id="KW-0378">Hydrolase</keyword>
<dbReference type="EMBL" id="FNHF01000001">
    <property type="protein sequence ID" value="SDL84883.1"/>
    <property type="molecule type" value="Genomic_DNA"/>
</dbReference>
<gene>
    <name evidence="2" type="ORF">SAMN05216244_0966</name>
</gene>
<evidence type="ECO:0000256" key="1">
    <source>
        <dbReference type="SAM" id="Phobius"/>
    </source>
</evidence>
<dbReference type="GO" id="GO:0016787">
    <property type="term" value="F:hydrolase activity"/>
    <property type="evidence" value="ECO:0007669"/>
    <property type="project" value="UniProtKB-KW"/>
</dbReference>
<reference evidence="3" key="1">
    <citation type="submission" date="2016-10" db="EMBL/GenBank/DDBJ databases">
        <authorList>
            <person name="Varghese N."/>
            <person name="Submissions S."/>
        </authorList>
    </citation>
    <scope>NUCLEOTIDE SEQUENCE [LARGE SCALE GENOMIC DNA]</scope>
    <source>
        <strain evidence="3">CGMCC 1.6199</strain>
    </source>
</reference>